<dbReference type="EMBL" id="MEZZ01000041">
    <property type="protein sequence ID" value="OGD68063.1"/>
    <property type="molecule type" value="Genomic_DNA"/>
</dbReference>
<name>A0A1F5EL15_9BACT</name>
<reference evidence="1 2" key="1">
    <citation type="journal article" date="2016" name="Nat. Commun.">
        <title>Thousands of microbial genomes shed light on interconnected biogeochemical processes in an aquifer system.</title>
        <authorList>
            <person name="Anantharaman K."/>
            <person name="Brown C.T."/>
            <person name="Hug L.A."/>
            <person name="Sharon I."/>
            <person name="Castelle C.J."/>
            <person name="Probst A.J."/>
            <person name="Thomas B.C."/>
            <person name="Singh A."/>
            <person name="Wilkins M.J."/>
            <person name="Karaoz U."/>
            <person name="Brodie E.L."/>
            <person name="Williams K.H."/>
            <person name="Hubbard S.S."/>
            <person name="Banfield J.F."/>
        </authorList>
    </citation>
    <scope>NUCLEOTIDE SEQUENCE [LARGE SCALE GENOMIC DNA]</scope>
</reference>
<protein>
    <submittedName>
        <fullName evidence="1">Uncharacterized protein</fullName>
    </submittedName>
</protein>
<organism evidence="1 2">
    <name type="scientific">Candidatus Campbellbacteria bacterium RIFCSPHIGHO2_01_FULL_34_10</name>
    <dbReference type="NCBI Taxonomy" id="1797577"/>
    <lineage>
        <taxon>Bacteria</taxon>
        <taxon>Candidatus Campbelliibacteriota</taxon>
    </lineage>
</organism>
<accession>A0A1F5EL15</accession>
<evidence type="ECO:0000313" key="2">
    <source>
        <dbReference type="Proteomes" id="UP000186670"/>
    </source>
</evidence>
<sequence length="194" mass="22773">MGETATVKTEEPTKRVTLDSLRLKAYPHFVKIVEKKALDQIDPEIRQKITAVIGITNVGVDMLLAYGIASALNEERKAVSEDFLHCRAIYYKMIDSLWVKYLQIEIGIKPPQKHDFVLFVHCCFDKMIPSEMERLAKKDKEFQQEKLREFSFSEYLEKEKSRLQMFKVSHRMEINHSIILPAPREEYIDFMLSK</sequence>
<proteinExistence type="predicted"/>
<dbReference type="Proteomes" id="UP000186670">
    <property type="component" value="Unassembled WGS sequence"/>
</dbReference>
<dbReference type="AlphaFoldDB" id="A0A1F5EL15"/>
<comment type="caution">
    <text evidence="1">The sequence shown here is derived from an EMBL/GenBank/DDBJ whole genome shotgun (WGS) entry which is preliminary data.</text>
</comment>
<evidence type="ECO:0000313" key="1">
    <source>
        <dbReference type="EMBL" id="OGD68063.1"/>
    </source>
</evidence>
<gene>
    <name evidence="1" type="ORF">A2811_02325</name>
</gene>